<accession>A0A2U7UGA8</accession>
<protein>
    <submittedName>
        <fullName evidence="1">Uncharacterized protein</fullName>
    </submittedName>
</protein>
<dbReference type="Proteomes" id="UP000249758">
    <property type="component" value="Segment"/>
</dbReference>
<dbReference type="RefSeq" id="YP_009481544.1">
    <property type="nucleotide sequence ID" value="NC_037665.1"/>
</dbReference>
<sequence>MLLSDEEDDEALFVPITKTPPNGARHLVPVPSNTPPTLKGSADCMDLVSRDIPPVTGRVYQMPADYVDDVIDCVVSTFHL</sequence>
<dbReference type="EMBL" id="MG011691">
    <property type="protein sequence ID" value="AVK77548.1"/>
    <property type="molecule type" value="Genomic_DNA"/>
</dbReference>
<dbReference type="KEGG" id="vg:36842003"/>
<proteinExistence type="predicted"/>
<gene>
    <name evidence="1" type="ORF">pmac_cds_860</name>
</gene>
<dbReference type="GeneID" id="36842003"/>
<reference evidence="1" key="1">
    <citation type="journal article" date="2018" name="Nat. Commun.">
        <title>Diversity and evolution of the emerging Pandoraviridae family.</title>
        <authorList>
            <person name="Legendre M."/>
            <person name="Fabre E."/>
            <person name="Poirot O."/>
            <person name="Jeudy S."/>
            <person name="Lartigue A."/>
            <person name="Alempic J.M."/>
            <person name="Beucher L."/>
            <person name="Philippe N."/>
            <person name="Bertaux L."/>
            <person name="Christo-Foroux E."/>
            <person name="Labadie K."/>
            <person name="Coute Y."/>
            <person name="Abergel C."/>
            <person name="Claverie J.M."/>
        </authorList>
    </citation>
    <scope>NUCLEOTIDE SEQUENCE [LARGE SCALE GENOMIC DNA]</scope>
    <source>
        <strain evidence="1">Macleodensis</strain>
    </source>
</reference>
<name>A0A2U7UGA8_9VIRU</name>
<organism evidence="1">
    <name type="scientific">Pandoravirus macleodensis</name>
    <dbReference type="NCBI Taxonomy" id="2107707"/>
    <lineage>
        <taxon>Viruses</taxon>
        <taxon>Pandoravirus</taxon>
    </lineage>
</organism>
<evidence type="ECO:0000313" key="1">
    <source>
        <dbReference type="EMBL" id="AVK77548.1"/>
    </source>
</evidence>